<reference evidence="1" key="1">
    <citation type="submission" date="2021-06" db="EMBL/GenBank/DDBJ databases">
        <authorList>
            <person name="Kallberg Y."/>
            <person name="Tangrot J."/>
            <person name="Rosling A."/>
        </authorList>
    </citation>
    <scope>NUCLEOTIDE SEQUENCE</scope>
    <source>
        <strain evidence="1">UK204</strain>
    </source>
</reference>
<name>A0A9N9ECC1_9GLOM</name>
<evidence type="ECO:0000313" key="2">
    <source>
        <dbReference type="Proteomes" id="UP000789570"/>
    </source>
</evidence>
<proteinExistence type="predicted"/>
<dbReference type="AlphaFoldDB" id="A0A9N9ECC1"/>
<dbReference type="EMBL" id="CAJVPQ010005239">
    <property type="protein sequence ID" value="CAG8666408.1"/>
    <property type="molecule type" value="Genomic_DNA"/>
</dbReference>
<organism evidence="1 2">
    <name type="scientific">Funneliformis caledonium</name>
    <dbReference type="NCBI Taxonomy" id="1117310"/>
    <lineage>
        <taxon>Eukaryota</taxon>
        <taxon>Fungi</taxon>
        <taxon>Fungi incertae sedis</taxon>
        <taxon>Mucoromycota</taxon>
        <taxon>Glomeromycotina</taxon>
        <taxon>Glomeromycetes</taxon>
        <taxon>Glomerales</taxon>
        <taxon>Glomeraceae</taxon>
        <taxon>Funneliformis</taxon>
    </lineage>
</organism>
<dbReference type="OrthoDB" id="66620at2759"/>
<sequence length="45" mass="5534">EVENGESYEYIRWLWEISTPRWTVEALYLKNFIQDGTRIYTHNPD</sequence>
<gene>
    <name evidence="1" type="ORF">FCALED_LOCUS11798</name>
</gene>
<feature type="non-terminal residue" evidence="1">
    <location>
        <position position="1"/>
    </location>
</feature>
<accession>A0A9N9ECC1</accession>
<evidence type="ECO:0000313" key="1">
    <source>
        <dbReference type="EMBL" id="CAG8666408.1"/>
    </source>
</evidence>
<keyword evidence="2" id="KW-1185">Reference proteome</keyword>
<protein>
    <submittedName>
        <fullName evidence="1">16641_t:CDS:1</fullName>
    </submittedName>
</protein>
<comment type="caution">
    <text evidence="1">The sequence shown here is derived from an EMBL/GenBank/DDBJ whole genome shotgun (WGS) entry which is preliminary data.</text>
</comment>
<dbReference type="Proteomes" id="UP000789570">
    <property type="component" value="Unassembled WGS sequence"/>
</dbReference>